<sequence length="138" mass="16632">MRNLRRKKLEGLFYTYPRNKKALQFKQEKIESLTSSVPSGWKLEVLRNKTHAEPDTFMVNRVSLIEKVEEEFKELQERVELVETLLSLLDDDYKEFVRLKYFENKRWDVVADELCIGVRTAFRWRDRILEICSPFLTL</sequence>
<proteinExistence type="predicted"/>
<accession>A0ABY1JCP8</accession>
<reference evidence="2 3" key="1">
    <citation type="submission" date="2016-11" db="EMBL/GenBank/DDBJ databases">
        <authorList>
            <person name="Varghese N."/>
            <person name="Submissions S."/>
        </authorList>
    </citation>
    <scope>NUCLEOTIDE SEQUENCE [LARGE SCALE GENOMIC DNA]</scope>
    <source>
        <strain evidence="2 3">DSM 20664</strain>
    </source>
</reference>
<protein>
    <recommendedName>
        <fullName evidence="4">Phage transcriptional activator, RinA family</fullName>
    </recommendedName>
</protein>
<evidence type="ECO:0000313" key="3">
    <source>
        <dbReference type="Proteomes" id="UP000185093"/>
    </source>
</evidence>
<feature type="coiled-coil region" evidence="1">
    <location>
        <begin position="58"/>
        <end position="85"/>
    </location>
</feature>
<comment type="caution">
    <text evidence="2">The sequence shown here is derived from an EMBL/GenBank/DDBJ whole genome shotgun (WGS) entry which is preliminary data.</text>
</comment>
<dbReference type="InterPro" id="IPR013324">
    <property type="entry name" value="RNA_pol_sigma_r3/r4-like"/>
</dbReference>
<dbReference type="InterPro" id="IPR036388">
    <property type="entry name" value="WH-like_DNA-bd_sf"/>
</dbReference>
<evidence type="ECO:0000256" key="1">
    <source>
        <dbReference type="SAM" id="Coils"/>
    </source>
</evidence>
<keyword evidence="1" id="KW-0175">Coiled coil</keyword>
<dbReference type="EMBL" id="FSQZ01000001">
    <property type="protein sequence ID" value="SIN66428.1"/>
    <property type="molecule type" value="Genomic_DNA"/>
</dbReference>
<dbReference type="RefSeq" id="WP_074199418.1">
    <property type="nucleotide sequence ID" value="NZ_FSQZ01000001.1"/>
</dbReference>
<evidence type="ECO:0008006" key="4">
    <source>
        <dbReference type="Google" id="ProtNLM"/>
    </source>
</evidence>
<name>A0ABY1JCP8_9BACT</name>
<dbReference type="Proteomes" id="UP000185093">
    <property type="component" value="Unassembled WGS sequence"/>
</dbReference>
<dbReference type="SUPFAM" id="SSF88659">
    <property type="entry name" value="Sigma3 and sigma4 domains of RNA polymerase sigma factors"/>
    <property type="match status" value="1"/>
</dbReference>
<evidence type="ECO:0000313" key="2">
    <source>
        <dbReference type="EMBL" id="SIN66428.1"/>
    </source>
</evidence>
<keyword evidence="3" id="KW-1185">Reference proteome</keyword>
<dbReference type="Gene3D" id="1.10.10.10">
    <property type="entry name" value="Winged helix-like DNA-binding domain superfamily/Winged helix DNA-binding domain"/>
    <property type="match status" value="1"/>
</dbReference>
<gene>
    <name evidence="2" type="ORF">SAMN05444368_0910</name>
</gene>
<organism evidence="2 3">
    <name type="scientific">Acetomicrobium flavidum</name>
    <dbReference type="NCBI Taxonomy" id="49896"/>
    <lineage>
        <taxon>Bacteria</taxon>
        <taxon>Thermotogati</taxon>
        <taxon>Synergistota</taxon>
        <taxon>Synergistia</taxon>
        <taxon>Synergistales</taxon>
        <taxon>Acetomicrobiaceae</taxon>
        <taxon>Acetomicrobium</taxon>
    </lineage>
</organism>